<keyword evidence="4 10" id="KW-0028">Amino-acid biosynthesis</keyword>
<evidence type="ECO:0000256" key="12">
    <source>
        <dbReference type="PIRSR" id="PIRSR000193-1"/>
    </source>
</evidence>
<keyword evidence="6 10" id="KW-0521">NADP</keyword>
<dbReference type="GO" id="GO:0005737">
    <property type="term" value="C:cytoplasm"/>
    <property type="evidence" value="ECO:0007669"/>
    <property type="project" value="UniProtKB-SubCell"/>
</dbReference>
<feature type="binding site" evidence="12">
    <location>
        <begin position="19"/>
        <end position="24"/>
    </location>
    <ligand>
        <name>NADP(+)</name>
        <dbReference type="ChEBI" id="CHEBI:58349"/>
    </ligand>
</feature>
<keyword evidence="16" id="KW-1185">Reference proteome</keyword>
<dbReference type="HAMAP" id="MF_01925">
    <property type="entry name" value="P5C_reductase"/>
    <property type="match status" value="1"/>
</dbReference>
<comment type="catalytic activity">
    <reaction evidence="9 10">
        <text>L-proline + NADP(+) = (S)-1-pyrroline-5-carboxylate + NADPH + 2 H(+)</text>
        <dbReference type="Rhea" id="RHEA:14109"/>
        <dbReference type="ChEBI" id="CHEBI:15378"/>
        <dbReference type="ChEBI" id="CHEBI:17388"/>
        <dbReference type="ChEBI" id="CHEBI:57783"/>
        <dbReference type="ChEBI" id="CHEBI:58349"/>
        <dbReference type="ChEBI" id="CHEBI:60039"/>
        <dbReference type="EC" id="1.5.1.2"/>
    </reaction>
</comment>
<dbReference type="InterPro" id="IPR028939">
    <property type="entry name" value="P5C_Rdtase_cat_N"/>
</dbReference>
<dbReference type="InterPro" id="IPR029036">
    <property type="entry name" value="P5CR_dimer"/>
</dbReference>
<dbReference type="Proteomes" id="UP000221980">
    <property type="component" value="Unassembled WGS sequence"/>
</dbReference>
<evidence type="ECO:0000256" key="6">
    <source>
        <dbReference type="ARBA" id="ARBA00022857"/>
    </source>
</evidence>
<keyword evidence="7 10" id="KW-0560">Oxidoreductase</keyword>
<evidence type="ECO:0000313" key="16">
    <source>
        <dbReference type="Proteomes" id="UP000221980"/>
    </source>
</evidence>
<keyword evidence="5 10" id="KW-0641">Proline biosynthesis</keyword>
<feature type="binding site" evidence="12">
    <location>
        <position position="46"/>
    </location>
    <ligand>
        <name>NADP(+)</name>
        <dbReference type="ChEBI" id="CHEBI:58349"/>
    </ligand>
</feature>
<comment type="caution">
    <text evidence="15">The sequence shown here is derived from an EMBL/GenBank/DDBJ whole genome shotgun (WGS) entry which is preliminary data.</text>
</comment>
<dbReference type="PANTHER" id="PTHR11645:SF0">
    <property type="entry name" value="PYRROLINE-5-CARBOXYLATE REDUCTASE 3"/>
    <property type="match status" value="1"/>
</dbReference>
<organism evidence="15 16">
    <name type="scientific">Xenorhabdus miraniensis</name>
    <dbReference type="NCBI Taxonomy" id="351674"/>
    <lineage>
        <taxon>Bacteria</taxon>
        <taxon>Pseudomonadati</taxon>
        <taxon>Pseudomonadota</taxon>
        <taxon>Gammaproteobacteria</taxon>
        <taxon>Enterobacterales</taxon>
        <taxon>Morganellaceae</taxon>
        <taxon>Xenorhabdus</taxon>
    </lineage>
</organism>
<comment type="similarity">
    <text evidence="2 10">Belongs to the pyrroline-5-carboxylate reductase family.</text>
</comment>
<feature type="domain" description="Pyrroline-5-carboxylate reductase dimerisation" evidence="14">
    <location>
        <begin position="174"/>
        <end position="279"/>
    </location>
</feature>
<dbReference type="InterPro" id="IPR008927">
    <property type="entry name" value="6-PGluconate_DH-like_C_sf"/>
</dbReference>
<evidence type="ECO:0000259" key="14">
    <source>
        <dbReference type="Pfam" id="PF14748"/>
    </source>
</evidence>
<comment type="pathway">
    <text evidence="1 10">Amino-acid biosynthesis; L-proline biosynthesis; L-proline from L-glutamate 5-semialdehyde: step 1/1.</text>
</comment>
<dbReference type="EMBL" id="NITZ01000016">
    <property type="protein sequence ID" value="PHM47698.1"/>
    <property type="molecule type" value="Genomic_DNA"/>
</dbReference>
<dbReference type="GO" id="GO:0004735">
    <property type="term" value="F:pyrroline-5-carboxylate reductase activity"/>
    <property type="evidence" value="ECO:0007669"/>
    <property type="project" value="UniProtKB-UniRule"/>
</dbReference>
<feature type="domain" description="Pyrroline-5-carboxylate reductase catalytic N-terminal" evidence="13">
    <location>
        <begin position="15"/>
        <end position="110"/>
    </location>
</feature>
<dbReference type="NCBIfam" id="TIGR00112">
    <property type="entry name" value="proC"/>
    <property type="match status" value="1"/>
</dbReference>
<dbReference type="Pfam" id="PF03807">
    <property type="entry name" value="F420_oxidored"/>
    <property type="match status" value="1"/>
</dbReference>
<dbReference type="AlphaFoldDB" id="A0A2D0JN64"/>
<evidence type="ECO:0000256" key="8">
    <source>
        <dbReference type="ARBA" id="ARBA00050547"/>
    </source>
</evidence>
<reference evidence="15 16" key="1">
    <citation type="journal article" date="2017" name="Nat. Microbiol.">
        <title>Natural product diversity associated with the nematode symbionts Photorhabdus and Xenorhabdus.</title>
        <authorList>
            <person name="Tobias N.J."/>
            <person name="Wolff H."/>
            <person name="Djahanschiri B."/>
            <person name="Grundmann F."/>
            <person name="Kronenwerth M."/>
            <person name="Shi Y.M."/>
            <person name="Simonyi S."/>
            <person name="Grun P."/>
            <person name="Shapiro-Ilan D."/>
            <person name="Pidot S.J."/>
            <person name="Stinear T.P."/>
            <person name="Ebersberger I."/>
            <person name="Bode H.B."/>
        </authorList>
    </citation>
    <scope>NUCLEOTIDE SEQUENCE [LARGE SCALE GENOMIC DNA]</scope>
    <source>
        <strain evidence="15 16">DSM 17902</strain>
    </source>
</reference>
<protein>
    <recommendedName>
        <fullName evidence="10 11">Pyrroline-5-carboxylate reductase</fullName>
        <shortName evidence="10">P5C reductase</shortName>
        <shortName evidence="10">P5CR</shortName>
        <ecNumber evidence="10 11">1.5.1.2</ecNumber>
    </recommendedName>
    <alternativeName>
        <fullName evidence="10">PCA reductase</fullName>
    </alternativeName>
</protein>
<evidence type="ECO:0000256" key="5">
    <source>
        <dbReference type="ARBA" id="ARBA00022650"/>
    </source>
</evidence>
<gene>
    <name evidence="10" type="primary">proC</name>
    <name evidence="15" type="ORF">Xmir_03029</name>
</gene>
<name>A0A2D0JN64_9GAMM</name>
<dbReference type="SUPFAM" id="SSF48179">
    <property type="entry name" value="6-phosphogluconate dehydrogenase C-terminal domain-like"/>
    <property type="match status" value="1"/>
</dbReference>
<evidence type="ECO:0000256" key="9">
    <source>
        <dbReference type="ARBA" id="ARBA00052690"/>
    </source>
</evidence>
<dbReference type="Pfam" id="PF14748">
    <property type="entry name" value="P5CR_dimer"/>
    <property type="match status" value="1"/>
</dbReference>
<sequence>MENCFMENYLMESRKITFIGAGNMAHAIIAGLVKKGYPAELITACSPNTTRRDVLAKEYGINSRSDNIRCAQEADVIVLAVKPQMMAEVCHSLRSQVDFSRKLILSIAAGIPTDRFYTLLQDNLNIIRIMPNTPSLIGQGVSGLFAPDNVSQSDREFAASLMSSVGTVCWVDNENRINDIIAVAGSAPAYFFLFMESMQQEAERLGFDSETARKLVLQVAMGSAKLAETQKDLPFAILREQVTSKGGTTAEALRIFYEGNLPEIVSRAMQGAIHRAQEMEKLF</sequence>
<dbReference type="UniPathway" id="UPA00098">
    <property type="reaction ID" value="UER00361"/>
</dbReference>
<feature type="binding site" evidence="12">
    <location>
        <begin position="80"/>
        <end position="83"/>
    </location>
    <ligand>
        <name>NADP(+)</name>
        <dbReference type="ChEBI" id="CHEBI:58349"/>
    </ligand>
</feature>
<evidence type="ECO:0000256" key="10">
    <source>
        <dbReference type="HAMAP-Rule" id="MF_01925"/>
    </source>
</evidence>
<evidence type="ECO:0000256" key="2">
    <source>
        <dbReference type="ARBA" id="ARBA00005525"/>
    </source>
</evidence>
<comment type="subcellular location">
    <subcellularLocation>
        <location evidence="10">Cytoplasm</location>
    </subcellularLocation>
</comment>
<accession>A0A2D0JN64</accession>
<evidence type="ECO:0000256" key="7">
    <source>
        <dbReference type="ARBA" id="ARBA00023002"/>
    </source>
</evidence>
<feature type="binding site" evidence="12">
    <location>
        <position position="67"/>
    </location>
    <ligand>
        <name>NADPH</name>
        <dbReference type="ChEBI" id="CHEBI:57783"/>
    </ligand>
</feature>
<dbReference type="FunFam" id="3.40.50.720:FF:000105">
    <property type="entry name" value="Pyrroline-5-carboxylate reductase"/>
    <property type="match status" value="1"/>
</dbReference>
<dbReference type="FunFam" id="1.10.3730.10:FF:000001">
    <property type="entry name" value="Pyrroline-5-carboxylate reductase"/>
    <property type="match status" value="1"/>
</dbReference>
<proteinExistence type="inferred from homology"/>
<dbReference type="EC" id="1.5.1.2" evidence="10 11"/>
<dbReference type="Gene3D" id="1.10.3730.10">
    <property type="entry name" value="ProC C-terminal domain-like"/>
    <property type="match status" value="1"/>
</dbReference>
<dbReference type="PIRSF" id="PIRSF000193">
    <property type="entry name" value="Pyrrol-5-carb_rd"/>
    <property type="match status" value="1"/>
</dbReference>
<dbReference type="SUPFAM" id="SSF51735">
    <property type="entry name" value="NAD(P)-binding Rossmann-fold domains"/>
    <property type="match status" value="1"/>
</dbReference>
<evidence type="ECO:0000256" key="11">
    <source>
        <dbReference type="NCBIfam" id="TIGR00112"/>
    </source>
</evidence>
<comment type="catalytic activity">
    <reaction evidence="8 10">
        <text>L-proline + NAD(+) = (S)-1-pyrroline-5-carboxylate + NADH + 2 H(+)</text>
        <dbReference type="Rhea" id="RHEA:14105"/>
        <dbReference type="ChEBI" id="CHEBI:15378"/>
        <dbReference type="ChEBI" id="CHEBI:17388"/>
        <dbReference type="ChEBI" id="CHEBI:57540"/>
        <dbReference type="ChEBI" id="CHEBI:57945"/>
        <dbReference type="ChEBI" id="CHEBI:60039"/>
        <dbReference type="EC" id="1.5.1.2"/>
    </reaction>
</comment>
<evidence type="ECO:0000259" key="13">
    <source>
        <dbReference type="Pfam" id="PF03807"/>
    </source>
</evidence>
<dbReference type="GO" id="GO:0055129">
    <property type="term" value="P:L-proline biosynthetic process"/>
    <property type="evidence" value="ECO:0007669"/>
    <property type="project" value="UniProtKB-UniRule"/>
</dbReference>
<dbReference type="InterPro" id="IPR000304">
    <property type="entry name" value="Pyrroline-COOH_reductase"/>
</dbReference>
<dbReference type="InterPro" id="IPR036291">
    <property type="entry name" value="NAD(P)-bd_dom_sf"/>
</dbReference>
<dbReference type="Gene3D" id="3.40.50.720">
    <property type="entry name" value="NAD(P)-binding Rossmann-like Domain"/>
    <property type="match status" value="1"/>
</dbReference>
<evidence type="ECO:0000256" key="4">
    <source>
        <dbReference type="ARBA" id="ARBA00022605"/>
    </source>
</evidence>
<evidence type="ECO:0000256" key="1">
    <source>
        <dbReference type="ARBA" id="ARBA00005205"/>
    </source>
</evidence>
<keyword evidence="3 10" id="KW-0963">Cytoplasm</keyword>
<comment type="function">
    <text evidence="10">Catalyzes the reduction of 1-pyrroline-5-carboxylate (PCA) to L-proline.</text>
</comment>
<evidence type="ECO:0000256" key="3">
    <source>
        <dbReference type="ARBA" id="ARBA00022490"/>
    </source>
</evidence>
<dbReference type="PANTHER" id="PTHR11645">
    <property type="entry name" value="PYRROLINE-5-CARBOXYLATE REDUCTASE"/>
    <property type="match status" value="1"/>
</dbReference>
<evidence type="ECO:0000313" key="15">
    <source>
        <dbReference type="EMBL" id="PHM47698.1"/>
    </source>
</evidence>